<dbReference type="Pfam" id="PF04991">
    <property type="entry name" value="LicD"/>
    <property type="match status" value="1"/>
</dbReference>
<evidence type="ECO:0000313" key="4">
    <source>
        <dbReference type="EMBL" id="KAF4669979.1"/>
    </source>
</evidence>
<name>A0A7J6MEH3_PEROL</name>
<dbReference type="AlphaFoldDB" id="A0A7J6MEH3"/>
<feature type="domain" description="LicD/FKTN/FKRP nucleotidyltransferase" evidence="3">
    <location>
        <begin position="437"/>
        <end position="477"/>
    </location>
</feature>
<accession>A0A7J6MEH3</accession>
<organism evidence="4 5">
    <name type="scientific">Perkinsus olseni</name>
    <name type="common">Perkinsus atlanticus</name>
    <dbReference type="NCBI Taxonomy" id="32597"/>
    <lineage>
        <taxon>Eukaryota</taxon>
        <taxon>Sar</taxon>
        <taxon>Alveolata</taxon>
        <taxon>Perkinsozoa</taxon>
        <taxon>Perkinsea</taxon>
        <taxon>Perkinsida</taxon>
        <taxon>Perkinsidae</taxon>
        <taxon>Perkinsus</taxon>
    </lineage>
</organism>
<dbReference type="PANTHER" id="PTHR28617:SF1">
    <property type="entry name" value="CILIA- AND FLAGELLA-ASSOCIATED PROTEIN 77"/>
    <property type="match status" value="1"/>
</dbReference>
<dbReference type="PANTHER" id="PTHR28617">
    <property type="entry name" value="CILIA- AND FLAGELLA-ASSOCIATED PROTEIN 77"/>
    <property type="match status" value="1"/>
</dbReference>
<protein>
    <recommendedName>
        <fullName evidence="3">LicD/FKTN/FKRP nucleotidyltransferase domain-containing protein</fullName>
    </recommendedName>
</protein>
<comment type="caution">
    <text evidence="4">The sequence shown here is derived from an EMBL/GenBank/DDBJ whole genome shotgun (WGS) entry which is preliminary data.</text>
</comment>
<dbReference type="InterPro" id="IPR029147">
    <property type="entry name" value="CFAP77"/>
</dbReference>
<proteinExistence type="predicted"/>
<feature type="region of interest" description="Disordered" evidence="1">
    <location>
        <begin position="46"/>
        <end position="92"/>
    </location>
</feature>
<keyword evidence="2" id="KW-0812">Transmembrane</keyword>
<dbReference type="EMBL" id="JABANN010000130">
    <property type="protein sequence ID" value="KAF4669979.1"/>
    <property type="molecule type" value="Genomic_DNA"/>
</dbReference>
<sequence length="669" mass="73263">MVADAGLLSRCSSNEIGSAVPVRGVSADHPTAFFGFSDVKASLRQGADLGRNGKPKGSGPSDGADDNPNSNGSEQSQQQGTHASYNEHPRDVEGLDPDTWLAAYNFKWYMMWGSIAAALSIALVVTAMALALSTCMRSSLDLVAANRNPLLMRDEVGQAKPTYYDLPNEGFVYGKSEGADPEGAKEITMTWKSHKPNPVSETNVLDFRSLNKSAIDDGKCRTASDQKIYREQHPKFLVHKSASQKRQEGSSVAPRHEKPMPSNFVYGKKTRPSTPISHVISNQFGLESEMVVEAQYEKMVEAEEKAKSHCQLKIKSTRAAKGHAAVGKSAHQKHTVGEGKRTELFKLSKFKTVPARCYLPKVAKNVVSEVLVVDGKEESKPEEKAEVGSDRGWPATDLYIDARRCQRGRDVWNSNGDRLACVAKVTGFTAELLADIGLDDFLLDGSLLGWVRHKGGQIPWDLDGDTAVLRSQCEEVAGRSQGQAICDILREKLPHGYFLYAIDEDEVVHPDPRGSDFAGCDVPELRIGSTVNGEWCHTDIYMASDVDDEICFREGVCFRRDQVLPLRNESLVGRYPVKIPAQPEEILSGLYKNHSGIMNLHGVPMNYAFQDDWAVVIGPGFMKHSRLFVLHLCCALGSHTSCARSAGDKPGSLKYDSIPCDAASSLDES</sequence>
<feature type="transmembrane region" description="Helical" evidence="2">
    <location>
        <begin position="109"/>
        <end position="132"/>
    </location>
</feature>
<dbReference type="Proteomes" id="UP000572268">
    <property type="component" value="Unassembled WGS sequence"/>
</dbReference>
<feature type="compositionally biased region" description="Low complexity" evidence="1">
    <location>
        <begin position="69"/>
        <end position="80"/>
    </location>
</feature>
<dbReference type="Pfam" id="PF14825">
    <property type="entry name" value="CFAP77"/>
    <property type="match status" value="1"/>
</dbReference>
<evidence type="ECO:0000256" key="1">
    <source>
        <dbReference type="SAM" id="MobiDB-lite"/>
    </source>
</evidence>
<evidence type="ECO:0000256" key="2">
    <source>
        <dbReference type="SAM" id="Phobius"/>
    </source>
</evidence>
<feature type="region of interest" description="Disordered" evidence="1">
    <location>
        <begin position="235"/>
        <end position="270"/>
    </location>
</feature>
<dbReference type="InterPro" id="IPR007074">
    <property type="entry name" value="LicD/FKTN/FKRP_NTP_transf"/>
</dbReference>
<evidence type="ECO:0000313" key="5">
    <source>
        <dbReference type="Proteomes" id="UP000572268"/>
    </source>
</evidence>
<keyword evidence="2" id="KW-1133">Transmembrane helix</keyword>
<keyword evidence="2" id="KW-0472">Membrane</keyword>
<evidence type="ECO:0000259" key="3">
    <source>
        <dbReference type="Pfam" id="PF04991"/>
    </source>
</evidence>
<gene>
    <name evidence="4" type="ORF">FOL46_001117</name>
</gene>
<reference evidence="4 5" key="1">
    <citation type="submission" date="2020-04" db="EMBL/GenBank/DDBJ databases">
        <title>Perkinsus olseni comparative genomics.</title>
        <authorList>
            <person name="Bogema D.R."/>
        </authorList>
    </citation>
    <scope>NUCLEOTIDE SEQUENCE [LARGE SCALE GENOMIC DNA]</scope>
    <source>
        <strain evidence="4">ATCC PRA-31</strain>
    </source>
</reference>
<dbReference type="GO" id="GO:0009100">
    <property type="term" value="P:glycoprotein metabolic process"/>
    <property type="evidence" value="ECO:0007669"/>
    <property type="project" value="UniProtKB-ARBA"/>
</dbReference>